<dbReference type="EMBL" id="FOOK01000003">
    <property type="protein sequence ID" value="SFF71449.1"/>
    <property type="molecule type" value="Genomic_DNA"/>
</dbReference>
<proteinExistence type="predicted"/>
<dbReference type="STRING" id="201973.SAMN04488025_103116"/>
<dbReference type="Proteomes" id="UP000198661">
    <property type="component" value="Unassembled WGS sequence"/>
</dbReference>
<dbReference type="AlphaFoldDB" id="A0A1I2KYQ6"/>
<protein>
    <submittedName>
        <fullName evidence="1">Uncharacterized conserved protein YeaO, DUF488 family</fullName>
    </submittedName>
</protein>
<evidence type="ECO:0000313" key="2">
    <source>
        <dbReference type="Proteomes" id="UP000198661"/>
    </source>
</evidence>
<keyword evidence="2" id="KW-1185">Reference proteome</keyword>
<dbReference type="PANTHER" id="PTHR36849">
    <property type="entry name" value="CYTOPLASMIC PROTEIN-RELATED"/>
    <property type="match status" value="1"/>
</dbReference>
<name>A0A1I2KYQ6_9BACL</name>
<accession>A0A1I2KYQ6</accession>
<reference evidence="2" key="1">
    <citation type="submission" date="2016-10" db="EMBL/GenBank/DDBJ databases">
        <authorList>
            <person name="Varghese N."/>
            <person name="Submissions S."/>
        </authorList>
    </citation>
    <scope>NUCLEOTIDE SEQUENCE [LARGE SCALE GENOMIC DNA]</scope>
    <source>
        <strain evidence="2">DSM 44945</strain>
    </source>
</reference>
<dbReference type="Pfam" id="PF22752">
    <property type="entry name" value="DUF488-N3i"/>
    <property type="match status" value="1"/>
</dbReference>
<dbReference type="OrthoDB" id="9790745at2"/>
<organism evidence="1 2">
    <name type="scientific">Planifilum fulgidum</name>
    <dbReference type="NCBI Taxonomy" id="201973"/>
    <lineage>
        <taxon>Bacteria</taxon>
        <taxon>Bacillati</taxon>
        <taxon>Bacillota</taxon>
        <taxon>Bacilli</taxon>
        <taxon>Bacillales</taxon>
        <taxon>Thermoactinomycetaceae</taxon>
        <taxon>Planifilum</taxon>
    </lineage>
</organism>
<sequence length="125" mass="14973">MIRLKRIYDPPEETDGFRILVDRLWPRGVKKEKASIDHWARELAPSDELRKRFHRDRDFDRFREAYFRELNDPEKTKAWRLILERAAGRPITFLYASRNRAQNNAMVLREWAEAQTARGTGSSRN</sequence>
<gene>
    <name evidence="1" type="ORF">SAMN04488025_103116</name>
</gene>
<dbReference type="RefSeq" id="WP_092035757.1">
    <property type="nucleotide sequence ID" value="NZ_FOOK01000003.1"/>
</dbReference>
<evidence type="ECO:0000313" key="1">
    <source>
        <dbReference type="EMBL" id="SFF71449.1"/>
    </source>
</evidence>
<dbReference type="PANTHER" id="PTHR36849:SF1">
    <property type="entry name" value="CYTOPLASMIC PROTEIN"/>
    <property type="match status" value="1"/>
</dbReference>
<dbReference type="InterPro" id="IPR052552">
    <property type="entry name" value="YeaO-like"/>
</dbReference>